<dbReference type="PANTHER" id="PTHR36122:SF2">
    <property type="entry name" value="NICOTINAMIDE RIBOSIDE TRANSPORTER PNUC"/>
    <property type="match status" value="1"/>
</dbReference>
<evidence type="ECO:0000256" key="5">
    <source>
        <dbReference type="ARBA" id="ARBA00022692"/>
    </source>
</evidence>
<reference evidence="9" key="1">
    <citation type="submission" date="2020-02" db="EMBL/GenBank/DDBJ databases">
        <authorList>
            <person name="Meier V. D."/>
        </authorList>
    </citation>
    <scope>NUCLEOTIDE SEQUENCE</scope>
    <source>
        <strain evidence="9">AVDCRST_MAG84</strain>
    </source>
</reference>
<feature type="transmembrane region" description="Helical" evidence="8">
    <location>
        <begin position="33"/>
        <end position="50"/>
    </location>
</feature>
<evidence type="ECO:0000256" key="3">
    <source>
        <dbReference type="ARBA" id="ARBA00022448"/>
    </source>
</evidence>
<gene>
    <name evidence="9" type="ORF">AVDCRST_MAG84-1110</name>
</gene>
<comment type="subcellular location">
    <subcellularLocation>
        <location evidence="1">Cell membrane</location>
        <topology evidence="1">Multi-pass membrane protein</topology>
    </subcellularLocation>
</comment>
<evidence type="ECO:0000256" key="2">
    <source>
        <dbReference type="ARBA" id="ARBA00006669"/>
    </source>
</evidence>
<keyword evidence="5 8" id="KW-0812">Transmembrane</keyword>
<dbReference type="NCBIfam" id="TIGR01528">
    <property type="entry name" value="NMN_trans_PnuC"/>
    <property type="match status" value="1"/>
</dbReference>
<keyword evidence="3" id="KW-0813">Transport</keyword>
<feature type="transmembrane region" description="Helical" evidence="8">
    <location>
        <begin position="118"/>
        <end position="138"/>
    </location>
</feature>
<evidence type="ECO:0000256" key="8">
    <source>
        <dbReference type="SAM" id="Phobius"/>
    </source>
</evidence>
<comment type="similarity">
    <text evidence="2">Belongs to the nicotinamide ribonucleoside (NR) uptake permease (TC 4.B.1) family.</text>
</comment>
<evidence type="ECO:0000313" key="9">
    <source>
        <dbReference type="EMBL" id="CAA9316750.1"/>
    </source>
</evidence>
<dbReference type="Pfam" id="PF04973">
    <property type="entry name" value="NMN_transporter"/>
    <property type="match status" value="1"/>
</dbReference>
<evidence type="ECO:0000256" key="6">
    <source>
        <dbReference type="ARBA" id="ARBA00022989"/>
    </source>
</evidence>
<protein>
    <recommendedName>
        <fullName evidence="10">Ribosyl nicotinamide transporter, PnuC-like</fullName>
    </recommendedName>
</protein>
<dbReference type="InterPro" id="IPR006419">
    <property type="entry name" value="NMN_transpt_PnuC"/>
</dbReference>
<name>A0A6J4KVN8_9CYAN</name>
<organism evidence="9">
    <name type="scientific">uncultured Microcoleus sp</name>
    <dbReference type="NCBI Taxonomy" id="259945"/>
    <lineage>
        <taxon>Bacteria</taxon>
        <taxon>Bacillati</taxon>
        <taxon>Cyanobacteriota</taxon>
        <taxon>Cyanophyceae</taxon>
        <taxon>Oscillatoriophycideae</taxon>
        <taxon>Oscillatoriales</taxon>
        <taxon>Microcoleaceae</taxon>
        <taxon>Microcoleus</taxon>
        <taxon>environmental samples</taxon>
    </lineage>
</organism>
<keyword evidence="4" id="KW-1003">Cell membrane</keyword>
<feature type="transmembrane region" description="Helical" evidence="8">
    <location>
        <begin position="80"/>
        <end position="98"/>
    </location>
</feature>
<proteinExistence type="inferred from homology"/>
<dbReference type="PANTHER" id="PTHR36122">
    <property type="entry name" value="NICOTINAMIDE RIBOSIDE TRANSPORTER PNUC"/>
    <property type="match status" value="1"/>
</dbReference>
<evidence type="ECO:0000256" key="1">
    <source>
        <dbReference type="ARBA" id="ARBA00004651"/>
    </source>
</evidence>
<feature type="transmembrane region" description="Helical" evidence="8">
    <location>
        <begin position="191"/>
        <end position="208"/>
    </location>
</feature>
<evidence type="ECO:0000256" key="4">
    <source>
        <dbReference type="ARBA" id="ARBA00022475"/>
    </source>
</evidence>
<feature type="transmembrane region" description="Helical" evidence="8">
    <location>
        <begin position="9"/>
        <end position="27"/>
    </location>
</feature>
<keyword evidence="7 8" id="KW-0472">Membrane</keyword>
<evidence type="ECO:0008006" key="10">
    <source>
        <dbReference type="Google" id="ProtNLM"/>
    </source>
</evidence>
<dbReference type="EMBL" id="CADCTZ010000168">
    <property type="protein sequence ID" value="CAA9316750.1"/>
    <property type="molecule type" value="Genomic_DNA"/>
</dbReference>
<keyword evidence="6 8" id="KW-1133">Transmembrane helix</keyword>
<dbReference type="AlphaFoldDB" id="A0A6J4KVN8"/>
<sequence>MKKANLPNLIGFAASIFVLLLSMQWFVPIQLDLIEAIAAIASAWSVWLLAKNNPLGWWIGLIGVIAYAAVFYQVKLYGEVAIQFFYLITSLQAIYIWLRGGENSTEKPVSRINQRWLILTAVLVTVGVFGLRTVLVYLGGAAPFWDALTTILSAIAQLYLMERYLESWYLWIVADTIYVPLYASRGLYLTSILYAIFWLMAIYGLQNFQRIYSEQKLKQQQSL</sequence>
<dbReference type="GO" id="GO:0005886">
    <property type="term" value="C:plasma membrane"/>
    <property type="evidence" value="ECO:0007669"/>
    <property type="project" value="UniProtKB-SubCell"/>
</dbReference>
<accession>A0A6J4KVN8</accession>
<feature type="transmembrane region" description="Helical" evidence="8">
    <location>
        <begin position="55"/>
        <end position="74"/>
    </location>
</feature>
<dbReference type="GO" id="GO:0034257">
    <property type="term" value="F:nicotinamide riboside transmembrane transporter activity"/>
    <property type="evidence" value="ECO:0007669"/>
    <property type="project" value="InterPro"/>
</dbReference>
<evidence type="ECO:0000256" key="7">
    <source>
        <dbReference type="ARBA" id="ARBA00023136"/>
    </source>
</evidence>